<proteinExistence type="predicted"/>
<dbReference type="InterPro" id="IPR001296">
    <property type="entry name" value="Glyco_trans_1"/>
</dbReference>
<name>A0A9X1UZ20_9FLAO</name>
<dbReference type="Proteomes" id="UP001139344">
    <property type="component" value="Unassembled WGS sequence"/>
</dbReference>
<dbReference type="SUPFAM" id="SSF53756">
    <property type="entry name" value="UDP-Glycosyltransferase/glycogen phosphorylase"/>
    <property type="match status" value="1"/>
</dbReference>
<sequence length="371" mass="42885">MKFAIFTHVIHHKHERRYYAYGPYVREINLWLRYVDEVHIVAPLSKTSKTRDLGEDYIHHNLNFIEISTFNLLNLLEFLKALVKIPVNFYKIIAAMRQADHLHIRCPGNIGLLAVIAQIFFPKKSKTVKYAGNWDPGARQPWTYNLQKWILSNTFLSRNIKVLVYGEWKNQTRNIVPFFTASFSEEERETVLKEFKPPFQFIYSGNMVEGKGLKETIGMMKSLRELGLNCKLDIYGDGVMENRLMQMVQELELDQIIVFKGRANLGDLKQAYRKAHFSVLLSKSEGWPKAIAEAMFFGCVPIGTSVSCVRWMMGEGERGIIINNPEGNRVAKKISKLLTSSGELVEKSRMAQQWSQIYTTEKFSSEIKKML</sequence>
<dbReference type="GO" id="GO:0016757">
    <property type="term" value="F:glycosyltransferase activity"/>
    <property type="evidence" value="ECO:0007669"/>
    <property type="project" value="InterPro"/>
</dbReference>
<accession>A0A9X1UZ20</accession>
<dbReference type="EMBL" id="JAJSON010000026">
    <property type="protein sequence ID" value="MCG9973042.1"/>
    <property type="molecule type" value="Genomic_DNA"/>
</dbReference>
<dbReference type="Pfam" id="PF00534">
    <property type="entry name" value="Glycos_transf_1"/>
    <property type="match status" value="1"/>
</dbReference>
<dbReference type="Gene3D" id="3.40.50.2000">
    <property type="entry name" value="Glycogen Phosphorylase B"/>
    <property type="match status" value="2"/>
</dbReference>
<evidence type="ECO:0000313" key="2">
    <source>
        <dbReference type="EMBL" id="MCG9973042.1"/>
    </source>
</evidence>
<organism evidence="2 3">
    <name type="scientific">Christiangramia crocea</name>
    <dbReference type="NCBI Taxonomy" id="2904124"/>
    <lineage>
        <taxon>Bacteria</taxon>
        <taxon>Pseudomonadati</taxon>
        <taxon>Bacteroidota</taxon>
        <taxon>Flavobacteriia</taxon>
        <taxon>Flavobacteriales</taxon>
        <taxon>Flavobacteriaceae</taxon>
        <taxon>Christiangramia</taxon>
    </lineage>
</organism>
<evidence type="ECO:0000259" key="1">
    <source>
        <dbReference type="Pfam" id="PF00534"/>
    </source>
</evidence>
<dbReference type="AlphaFoldDB" id="A0A9X1UZ20"/>
<dbReference type="PANTHER" id="PTHR12526">
    <property type="entry name" value="GLYCOSYLTRANSFERASE"/>
    <property type="match status" value="1"/>
</dbReference>
<feature type="domain" description="Glycosyl transferase family 1" evidence="1">
    <location>
        <begin position="189"/>
        <end position="344"/>
    </location>
</feature>
<dbReference type="RefSeq" id="WP_240100401.1">
    <property type="nucleotide sequence ID" value="NZ_JAJSON010000026.1"/>
</dbReference>
<evidence type="ECO:0000313" key="3">
    <source>
        <dbReference type="Proteomes" id="UP001139344"/>
    </source>
</evidence>
<keyword evidence="3" id="KW-1185">Reference proteome</keyword>
<protein>
    <submittedName>
        <fullName evidence="2">Glycosyltransferase</fullName>
    </submittedName>
</protein>
<reference evidence="2" key="1">
    <citation type="submission" date="2021-12" db="EMBL/GenBank/DDBJ databases">
        <title>Description of Gramella crocea sp. nov., a new bacterium isolated from activated sludge.</title>
        <authorList>
            <person name="Zhang X."/>
        </authorList>
    </citation>
    <scope>NUCLEOTIDE SEQUENCE</scope>
    <source>
        <strain evidence="2">YB25</strain>
    </source>
</reference>
<dbReference type="CDD" id="cd03801">
    <property type="entry name" value="GT4_PimA-like"/>
    <property type="match status" value="1"/>
</dbReference>
<comment type="caution">
    <text evidence="2">The sequence shown here is derived from an EMBL/GenBank/DDBJ whole genome shotgun (WGS) entry which is preliminary data.</text>
</comment>
<gene>
    <name evidence="2" type="ORF">LU635_15430</name>
</gene>